<dbReference type="PROSITE" id="PS50110">
    <property type="entry name" value="RESPONSE_REGULATORY"/>
    <property type="match status" value="1"/>
</dbReference>
<evidence type="ECO:0000256" key="1">
    <source>
        <dbReference type="ARBA" id="ARBA00022553"/>
    </source>
</evidence>
<feature type="modified residue" description="4-aspartylphosphate" evidence="2">
    <location>
        <position position="73"/>
    </location>
</feature>
<dbReference type="Pfam" id="PF00072">
    <property type="entry name" value="Response_reg"/>
    <property type="match status" value="1"/>
</dbReference>
<dbReference type="InterPro" id="IPR050595">
    <property type="entry name" value="Bact_response_regulator"/>
</dbReference>
<dbReference type="AlphaFoldDB" id="F4QS54"/>
<dbReference type="PANTHER" id="PTHR44591">
    <property type="entry name" value="STRESS RESPONSE REGULATOR PROTEIN 1"/>
    <property type="match status" value="1"/>
</dbReference>
<evidence type="ECO:0000313" key="4">
    <source>
        <dbReference type="EMBL" id="EGF89574.1"/>
    </source>
</evidence>
<evidence type="ECO:0000313" key="5">
    <source>
        <dbReference type="Proteomes" id="UP000006512"/>
    </source>
</evidence>
<dbReference type="SUPFAM" id="SSF52172">
    <property type="entry name" value="CheY-like"/>
    <property type="match status" value="1"/>
</dbReference>
<gene>
    <name evidence="4" type="ORF">ABI_39910</name>
</gene>
<feature type="domain" description="Response regulatory" evidence="3">
    <location>
        <begin position="24"/>
        <end position="140"/>
    </location>
</feature>
<sequence length="153" mass="16609">MSGRQRLKNKGGVMLQNANTDKRKILVVDDDENVRLLVKVLLSRRGYEVETAPGGMAGLAALSLSTPDLVLLDISMPDMDGLSFLEKRAQAGHERDIPVIVLSGRNSDADVAAAMNLGASNYVAKPFQQDRLLDHIARFLPQPTAPMPSHAVH</sequence>
<keyword evidence="5" id="KW-1185">Reference proteome</keyword>
<dbReference type="InterPro" id="IPR001789">
    <property type="entry name" value="Sig_transdc_resp-reg_receiver"/>
</dbReference>
<dbReference type="HOGENOM" id="CLU_000445_69_17_5"/>
<dbReference type="Gene3D" id="3.40.50.2300">
    <property type="match status" value="1"/>
</dbReference>
<proteinExistence type="predicted"/>
<keyword evidence="1 2" id="KW-0597">Phosphoprotein</keyword>
<organism evidence="4 5">
    <name type="scientific">Asticcacaulis biprosthecium C19</name>
    <dbReference type="NCBI Taxonomy" id="715226"/>
    <lineage>
        <taxon>Bacteria</taxon>
        <taxon>Pseudomonadati</taxon>
        <taxon>Pseudomonadota</taxon>
        <taxon>Alphaproteobacteria</taxon>
        <taxon>Caulobacterales</taxon>
        <taxon>Caulobacteraceae</taxon>
        <taxon>Asticcacaulis</taxon>
    </lineage>
</organism>
<dbReference type="EMBL" id="GL883080">
    <property type="protein sequence ID" value="EGF89574.1"/>
    <property type="molecule type" value="Genomic_DNA"/>
</dbReference>
<protein>
    <submittedName>
        <fullName evidence="4">Sigma-54 activator protein Act1</fullName>
    </submittedName>
</protein>
<dbReference type="eggNOG" id="COG2197">
    <property type="taxonomic scope" value="Bacteria"/>
</dbReference>
<dbReference type="InterPro" id="IPR011006">
    <property type="entry name" value="CheY-like_superfamily"/>
</dbReference>
<name>F4QS54_9CAUL</name>
<dbReference type="SMART" id="SM00448">
    <property type="entry name" value="REC"/>
    <property type="match status" value="1"/>
</dbReference>
<reference evidence="5" key="1">
    <citation type="submission" date="2011-03" db="EMBL/GenBank/DDBJ databases">
        <title>Draft genome sequence of Brevundimonas diminuta.</title>
        <authorList>
            <person name="Brown P.J.B."/>
            <person name="Buechlein A."/>
            <person name="Hemmerich C."/>
            <person name="Brun Y.V."/>
        </authorList>
    </citation>
    <scope>NUCLEOTIDE SEQUENCE [LARGE SCALE GENOMIC DNA]</scope>
    <source>
        <strain evidence="5">C19</strain>
    </source>
</reference>
<evidence type="ECO:0000256" key="2">
    <source>
        <dbReference type="PROSITE-ProRule" id="PRU00169"/>
    </source>
</evidence>
<dbReference type="GO" id="GO:0000160">
    <property type="term" value="P:phosphorelay signal transduction system"/>
    <property type="evidence" value="ECO:0007669"/>
    <property type="project" value="InterPro"/>
</dbReference>
<accession>F4QS54</accession>
<dbReference type="STRING" id="715226.ABI_39910"/>
<dbReference type="PANTHER" id="PTHR44591:SF23">
    <property type="entry name" value="CHEY SUBFAMILY"/>
    <property type="match status" value="1"/>
</dbReference>
<evidence type="ECO:0000259" key="3">
    <source>
        <dbReference type="PROSITE" id="PS50110"/>
    </source>
</evidence>
<dbReference type="CDD" id="cd00156">
    <property type="entry name" value="REC"/>
    <property type="match status" value="1"/>
</dbReference>
<dbReference type="Proteomes" id="UP000006512">
    <property type="component" value="Unassembled WGS sequence"/>
</dbReference>